<gene>
    <name evidence="2" type="ORF">C5Y83_10180</name>
</gene>
<dbReference type="InterPro" id="IPR025282">
    <property type="entry name" value="DUF4214"/>
</dbReference>
<evidence type="ECO:0000313" key="3">
    <source>
        <dbReference type="Proteomes" id="UP000238322"/>
    </source>
</evidence>
<evidence type="ECO:0000313" key="2">
    <source>
        <dbReference type="EMBL" id="PQO36272.1"/>
    </source>
</evidence>
<protein>
    <recommendedName>
        <fullName evidence="1">DUF4214 domain-containing protein</fullName>
    </recommendedName>
</protein>
<comment type="caution">
    <text evidence="2">The sequence shown here is derived from an EMBL/GenBank/DDBJ whole genome shotgun (WGS) entry which is preliminary data.</text>
</comment>
<organism evidence="2 3">
    <name type="scientific">Blastopirellula marina</name>
    <dbReference type="NCBI Taxonomy" id="124"/>
    <lineage>
        <taxon>Bacteria</taxon>
        <taxon>Pseudomonadati</taxon>
        <taxon>Planctomycetota</taxon>
        <taxon>Planctomycetia</taxon>
        <taxon>Pirellulales</taxon>
        <taxon>Pirellulaceae</taxon>
        <taxon>Blastopirellula</taxon>
    </lineage>
</organism>
<reference evidence="2 3" key="1">
    <citation type="submission" date="2018-02" db="EMBL/GenBank/DDBJ databases">
        <title>Comparative genomes isolates from brazilian mangrove.</title>
        <authorList>
            <person name="Araujo J.E."/>
            <person name="Taketani R.G."/>
            <person name="Silva M.C.P."/>
            <person name="Loureco M.V."/>
            <person name="Andreote F.D."/>
        </authorList>
    </citation>
    <scope>NUCLEOTIDE SEQUENCE [LARGE SCALE GENOMIC DNA]</scope>
    <source>
        <strain evidence="2 3">Hex-1 MGV</strain>
    </source>
</reference>
<name>A0A2S8FVR0_9BACT</name>
<dbReference type="RefSeq" id="WP_105329562.1">
    <property type="nucleotide sequence ID" value="NZ_PUHY01000006.1"/>
</dbReference>
<proteinExistence type="predicted"/>
<dbReference type="Pfam" id="PF13946">
    <property type="entry name" value="DUF4214"/>
    <property type="match status" value="1"/>
</dbReference>
<evidence type="ECO:0000259" key="1">
    <source>
        <dbReference type="Pfam" id="PF13946"/>
    </source>
</evidence>
<accession>A0A2S8FVR0</accession>
<dbReference type="OrthoDB" id="276697at2"/>
<dbReference type="AlphaFoldDB" id="A0A2S8FVR0"/>
<dbReference type="Proteomes" id="UP000238322">
    <property type="component" value="Unassembled WGS sequence"/>
</dbReference>
<feature type="domain" description="DUF4214" evidence="1">
    <location>
        <begin position="42"/>
        <end position="92"/>
    </location>
</feature>
<dbReference type="EMBL" id="PUHY01000006">
    <property type="protein sequence ID" value="PQO36272.1"/>
    <property type="molecule type" value="Genomic_DNA"/>
</dbReference>
<sequence length="379" mass="42083">MCSETTIQNVRAGLMANLLPIDRLREQAQRDVDIDILLTPSDDIDFLRNAYRRLVHRPASQNCINNWLGRLQDGSLSRTDVIYGIARSREGRQRNVRVLGLNDNTTGTHVIPKRKIPWWKRFFSSKSRLPKTSLSDRVNTTERKLAYLADNSVEIAEQIEFELRQIRIQLRSTQASSPRLAMNSQIQTSEIDAKLEAMNKMLGAGLAQLPPTKLERAILQLKQSLPDSIARDPNVLCNWAVFGEHPHDVARGCHNAGFEVATIGTPAEAEPYDVRSSLGLLADGSCGGIVLDSRLFYLTDREVIHGLTLVHRSLSDSGLVVIQEEAVDLAFARLRLESALTACGFNIVPQSSSGNDENLSTSVILVGQKRMASENNCDS</sequence>